<evidence type="ECO:0000313" key="3">
    <source>
        <dbReference type="EMBL" id="EOA18770.1"/>
    </source>
</evidence>
<keyword evidence="4" id="KW-1185">Reference proteome</keyword>
<dbReference type="PANTHER" id="PTHR13586:SF23">
    <property type="entry name" value="DECAPPING 5-LIKE PROTEIN-RELATED"/>
    <property type="match status" value="1"/>
</dbReference>
<feature type="compositionally biased region" description="Low complexity" evidence="1">
    <location>
        <begin position="1"/>
        <end position="19"/>
    </location>
</feature>
<feature type="domain" description="Lsm14-like N-terminal" evidence="2">
    <location>
        <begin position="25"/>
        <end position="119"/>
    </location>
</feature>
<dbReference type="OrthoDB" id="21539at2759"/>
<accession>R0H275</accession>
<dbReference type="KEGG" id="crb:17880294"/>
<organism evidence="3 4">
    <name type="scientific">Capsella rubella</name>
    <dbReference type="NCBI Taxonomy" id="81985"/>
    <lineage>
        <taxon>Eukaryota</taxon>
        <taxon>Viridiplantae</taxon>
        <taxon>Streptophyta</taxon>
        <taxon>Embryophyta</taxon>
        <taxon>Tracheophyta</taxon>
        <taxon>Spermatophyta</taxon>
        <taxon>Magnoliopsida</taxon>
        <taxon>eudicotyledons</taxon>
        <taxon>Gunneridae</taxon>
        <taxon>Pentapetalae</taxon>
        <taxon>rosids</taxon>
        <taxon>malvids</taxon>
        <taxon>Brassicales</taxon>
        <taxon>Brassicaceae</taxon>
        <taxon>Camelineae</taxon>
        <taxon>Capsella</taxon>
    </lineage>
</organism>
<dbReference type="eggNOG" id="KOG1073">
    <property type="taxonomic scope" value="Eukaryota"/>
</dbReference>
<name>R0H275_9BRAS</name>
<dbReference type="AlphaFoldDB" id="R0H275"/>
<dbReference type="Gene3D" id="2.30.30.100">
    <property type="match status" value="1"/>
</dbReference>
<dbReference type="Pfam" id="PF12701">
    <property type="entry name" value="LSM14"/>
    <property type="match status" value="1"/>
</dbReference>
<evidence type="ECO:0000313" key="4">
    <source>
        <dbReference type="Proteomes" id="UP000029121"/>
    </source>
</evidence>
<feature type="region of interest" description="Disordered" evidence="1">
    <location>
        <begin position="1"/>
        <end position="22"/>
    </location>
</feature>
<dbReference type="InterPro" id="IPR010920">
    <property type="entry name" value="LSM_dom_sf"/>
</dbReference>
<dbReference type="GO" id="GO:0000932">
    <property type="term" value="C:P-body"/>
    <property type="evidence" value="ECO:0007669"/>
    <property type="project" value="TreeGrafter"/>
</dbReference>
<dbReference type="PANTHER" id="PTHR13586">
    <property type="entry name" value="SCD6 PROTEIN-RELATED"/>
    <property type="match status" value="1"/>
</dbReference>
<gene>
    <name evidence="3" type="ORF">CARUB_v10007367mg</name>
</gene>
<reference evidence="4" key="1">
    <citation type="journal article" date="2013" name="Nat. Genet.">
        <title>The Capsella rubella genome and the genomic consequences of rapid mating system evolution.</title>
        <authorList>
            <person name="Slotte T."/>
            <person name="Hazzouri K.M."/>
            <person name="Agren J.A."/>
            <person name="Koenig D."/>
            <person name="Maumus F."/>
            <person name="Guo Y.L."/>
            <person name="Steige K."/>
            <person name="Platts A.E."/>
            <person name="Escobar J.S."/>
            <person name="Newman L.K."/>
            <person name="Wang W."/>
            <person name="Mandakova T."/>
            <person name="Vello E."/>
            <person name="Smith L.M."/>
            <person name="Henz S.R."/>
            <person name="Steffen J."/>
            <person name="Takuno S."/>
            <person name="Brandvain Y."/>
            <person name="Coop G."/>
            <person name="Andolfatto P."/>
            <person name="Hu T.T."/>
            <person name="Blanchette M."/>
            <person name="Clark R.M."/>
            <person name="Quesneville H."/>
            <person name="Nordborg M."/>
            <person name="Gaut B.S."/>
            <person name="Lysak M.A."/>
            <person name="Jenkins J."/>
            <person name="Grimwood J."/>
            <person name="Chapman J."/>
            <person name="Prochnik S."/>
            <person name="Shu S."/>
            <person name="Rokhsar D."/>
            <person name="Schmutz J."/>
            <person name="Weigel D."/>
            <person name="Wright S.I."/>
        </authorList>
    </citation>
    <scope>NUCLEOTIDE SEQUENCE [LARGE SCALE GENOMIC DNA]</scope>
    <source>
        <strain evidence="4">cv. Monte Gargano</strain>
    </source>
</reference>
<dbReference type="SMART" id="SM01271">
    <property type="entry name" value="LSM14"/>
    <property type="match status" value="1"/>
</dbReference>
<evidence type="ECO:0000259" key="2">
    <source>
        <dbReference type="SMART" id="SM01271"/>
    </source>
</evidence>
<protein>
    <recommendedName>
        <fullName evidence="2">Lsm14-like N-terminal domain-containing protein</fullName>
    </recommendedName>
</protein>
<evidence type="ECO:0000256" key="1">
    <source>
        <dbReference type="SAM" id="MobiDB-lite"/>
    </source>
</evidence>
<dbReference type="GO" id="GO:0003729">
    <property type="term" value="F:mRNA binding"/>
    <property type="evidence" value="ECO:0007669"/>
    <property type="project" value="TreeGrafter"/>
</dbReference>
<sequence>METDQSSQHPSPRPSSSTPPRNPVESLYLGSFVALISNYELRYEGILYHLNLQDSTLGLQNVICYGTEGRGNNEFDIHPYNKVYDYILFSGADIKEIIVKPPTSLTNCGYCLARGTTCSKSCQATKPPLPMIVSSNNRTGAKLRQKLLLTPDENIIKPQAMIDPNVFSVMGSVNDGVHIASQPQFPDSSKFYNPYVYQAPMNAAISTYLPHDPSASQLTYTASQSFFTTFPPAPVSIPQKYGRFGFDAKNVDQYYLWGPAPPENKIAKPAYYIDGSSYKISRKPFEPIGRPCNPFGPITRPVKHNQVFGNYLQGSLLQLQPPPSNFIRGFFYTPC</sequence>
<dbReference type="GO" id="GO:0033962">
    <property type="term" value="P:P-body assembly"/>
    <property type="evidence" value="ECO:0007669"/>
    <property type="project" value="TreeGrafter"/>
</dbReference>
<dbReference type="GO" id="GO:0034063">
    <property type="term" value="P:stress granule assembly"/>
    <property type="evidence" value="ECO:0007669"/>
    <property type="project" value="TreeGrafter"/>
</dbReference>
<dbReference type="EMBL" id="KB870811">
    <property type="protein sequence ID" value="EOA18770.1"/>
    <property type="molecule type" value="Genomic_DNA"/>
</dbReference>
<dbReference type="InterPro" id="IPR025609">
    <property type="entry name" value="Lsm14-like_N"/>
</dbReference>
<dbReference type="SUPFAM" id="SSF50182">
    <property type="entry name" value="Sm-like ribonucleoproteins"/>
    <property type="match status" value="1"/>
</dbReference>
<dbReference type="CDD" id="cd01736">
    <property type="entry name" value="LSm14_N"/>
    <property type="match status" value="1"/>
</dbReference>
<dbReference type="Proteomes" id="UP000029121">
    <property type="component" value="Unassembled WGS sequence"/>
</dbReference>
<dbReference type="STRING" id="81985.R0H275"/>
<proteinExistence type="predicted"/>